<reference evidence="6 7" key="1">
    <citation type="submission" date="2019-04" db="EMBL/GenBank/DDBJ databases">
        <title>Bacillus sediminilitoris sp. nov., isolated from a tidal flat sediment on the East China Sea.</title>
        <authorList>
            <person name="Wei Y."/>
            <person name="Mao H."/>
            <person name="Fang J."/>
        </authorList>
    </citation>
    <scope>NUCLEOTIDE SEQUENCE [LARGE SCALE GENOMIC DNA]</scope>
    <source>
        <strain evidence="6 7">DSL-17</strain>
    </source>
</reference>
<keyword evidence="4" id="KW-0067">ATP-binding</keyword>
<accession>A0A4S4BU94</accession>
<evidence type="ECO:0000313" key="7">
    <source>
        <dbReference type="Proteomes" id="UP000310334"/>
    </source>
</evidence>
<keyword evidence="3 6" id="KW-0418">Kinase</keyword>
<dbReference type="InterPro" id="IPR020568">
    <property type="entry name" value="Ribosomal_Su5_D2-typ_SF"/>
</dbReference>
<dbReference type="PIRSF" id="PIRSF033887">
    <property type="entry name" value="PduX"/>
    <property type="match status" value="1"/>
</dbReference>
<keyword evidence="2" id="KW-0547">Nucleotide-binding</keyword>
<dbReference type="SUPFAM" id="SSF54211">
    <property type="entry name" value="Ribosomal protein S5 domain 2-like"/>
    <property type="match status" value="1"/>
</dbReference>
<evidence type="ECO:0000256" key="4">
    <source>
        <dbReference type="ARBA" id="ARBA00022840"/>
    </source>
</evidence>
<evidence type="ECO:0000256" key="3">
    <source>
        <dbReference type="ARBA" id="ARBA00022777"/>
    </source>
</evidence>
<protein>
    <submittedName>
        <fullName evidence="6">Kinase</fullName>
    </submittedName>
</protein>
<dbReference type="PANTHER" id="PTHR43527:SF1">
    <property type="entry name" value="L-THREONINE KINASE"/>
    <property type="match status" value="1"/>
</dbReference>
<comment type="caution">
    <text evidence="6">The sequence shown here is derived from an EMBL/GenBank/DDBJ whole genome shotgun (WGS) entry which is preliminary data.</text>
</comment>
<evidence type="ECO:0000259" key="5">
    <source>
        <dbReference type="Pfam" id="PF00288"/>
    </source>
</evidence>
<evidence type="ECO:0000256" key="2">
    <source>
        <dbReference type="ARBA" id="ARBA00022741"/>
    </source>
</evidence>
<sequence>MQIGYGTCNGTFGELVQGVLNHQPFLVTLPVPLLKSKATFIPDPTKSNIIAQPSQTKAVMACKRMFKLFNLSGGGYLHLCSNIPRGKGMASSSADIVASMRAVAHSYSIPLSHDVISNIATEIEPTDGIMYEGVVAYDYINGKLIDSFGYLPPFGIIGIDIGGSIDTIQFNKRRKPFSEHDHQTFIHAFHVIKEGMKKKDLALICQASTMSAKVNEKALPKRYFKEIERLAALCEGGVVVAHSGTILGILFDPTKLTLEKNRLEIEEFIQQTKTTPFYYCHKNLNLGLKPNSFMRC</sequence>
<dbReference type="Gene3D" id="3.30.230.10">
    <property type="match status" value="1"/>
</dbReference>
<dbReference type="InterPro" id="IPR012363">
    <property type="entry name" value="PduX"/>
</dbReference>
<dbReference type="OrthoDB" id="4548147at2"/>
<dbReference type="GO" id="GO:0005524">
    <property type="term" value="F:ATP binding"/>
    <property type="evidence" value="ECO:0007669"/>
    <property type="project" value="UniProtKB-KW"/>
</dbReference>
<organism evidence="6 7">
    <name type="scientific">Metabacillus sediminilitoris</name>
    <dbReference type="NCBI Taxonomy" id="2567941"/>
    <lineage>
        <taxon>Bacteria</taxon>
        <taxon>Bacillati</taxon>
        <taxon>Bacillota</taxon>
        <taxon>Bacilli</taxon>
        <taxon>Bacillales</taxon>
        <taxon>Bacillaceae</taxon>
        <taxon>Metabacillus</taxon>
    </lineage>
</organism>
<dbReference type="GO" id="GO:0016301">
    <property type="term" value="F:kinase activity"/>
    <property type="evidence" value="ECO:0007669"/>
    <property type="project" value="UniProtKB-KW"/>
</dbReference>
<dbReference type="InterPro" id="IPR006204">
    <property type="entry name" value="GHMP_kinase_N_dom"/>
</dbReference>
<dbReference type="PANTHER" id="PTHR43527">
    <property type="entry name" value="4-DIPHOSPHOCYTIDYL-2-C-METHYL-D-ERYTHRITOL KINASE, CHLOROPLASTIC"/>
    <property type="match status" value="1"/>
</dbReference>
<gene>
    <name evidence="6" type="ORF">E6W99_16110</name>
</gene>
<evidence type="ECO:0000256" key="1">
    <source>
        <dbReference type="ARBA" id="ARBA00022679"/>
    </source>
</evidence>
<proteinExistence type="predicted"/>
<keyword evidence="1" id="KW-0808">Transferase</keyword>
<keyword evidence="7" id="KW-1185">Reference proteome</keyword>
<evidence type="ECO:0000313" key="6">
    <source>
        <dbReference type="EMBL" id="THF78682.1"/>
    </source>
</evidence>
<dbReference type="Proteomes" id="UP000310334">
    <property type="component" value="Unassembled WGS sequence"/>
</dbReference>
<feature type="domain" description="GHMP kinase N-terminal" evidence="5">
    <location>
        <begin position="61"/>
        <end position="125"/>
    </location>
</feature>
<name>A0A4S4BU94_9BACI</name>
<dbReference type="AlphaFoldDB" id="A0A4S4BU94"/>
<dbReference type="Pfam" id="PF00288">
    <property type="entry name" value="GHMP_kinases_N"/>
    <property type="match status" value="1"/>
</dbReference>
<dbReference type="RefSeq" id="WP_136355642.1">
    <property type="nucleotide sequence ID" value="NZ_CP046266.1"/>
</dbReference>
<dbReference type="InterPro" id="IPR014721">
    <property type="entry name" value="Ribsml_uS5_D2-typ_fold_subgr"/>
</dbReference>
<dbReference type="EMBL" id="SSNT01000011">
    <property type="protein sequence ID" value="THF78682.1"/>
    <property type="molecule type" value="Genomic_DNA"/>
</dbReference>